<dbReference type="GO" id="GO:0005507">
    <property type="term" value="F:copper ion binding"/>
    <property type="evidence" value="ECO:0007669"/>
    <property type="project" value="InterPro"/>
</dbReference>
<dbReference type="STRING" id="307972.A0A2G8K5U7"/>
<evidence type="ECO:0000313" key="6">
    <source>
        <dbReference type="Proteomes" id="UP000230750"/>
    </source>
</evidence>
<keyword evidence="6" id="KW-1185">Reference proteome</keyword>
<keyword evidence="1" id="KW-0479">Metal-binding</keyword>
<dbReference type="Pfam" id="PF07731">
    <property type="entry name" value="Cu-oxidase_2"/>
    <property type="match status" value="1"/>
</dbReference>
<comment type="caution">
    <text evidence="5">The sequence shown here is derived from an EMBL/GenBank/DDBJ whole genome shotgun (WGS) entry which is preliminary data.</text>
</comment>
<evidence type="ECO:0000259" key="4">
    <source>
        <dbReference type="Pfam" id="PF07731"/>
    </source>
</evidence>
<dbReference type="InterPro" id="IPR008972">
    <property type="entry name" value="Cupredoxin"/>
</dbReference>
<evidence type="ECO:0000313" key="5">
    <source>
        <dbReference type="EMBL" id="PIK43384.1"/>
    </source>
</evidence>
<dbReference type="CDD" id="cd13905">
    <property type="entry name" value="CuRO_3_tcLLC2_insect_like"/>
    <property type="match status" value="1"/>
</dbReference>
<dbReference type="InterPro" id="IPR011706">
    <property type="entry name" value="Cu-oxidase_C"/>
</dbReference>
<reference evidence="5 6" key="1">
    <citation type="journal article" date="2017" name="PLoS Biol.">
        <title>The sea cucumber genome provides insights into morphological evolution and visceral regeneration.</title>
        <authorList>
            <person name="Zhang X."/>
            <person name="Sun L."/>
            <person name="Yuan J."/>
            <person name="Sun Y."/>
            <person name="Gao Y."/>
            <person name="Zhang L."/>
            <person name="Li S."/>
            <person name="Dai H."/>
            <person name="Hamel J.F."/>
            <person name="Liu C."/>
            <person name="Yu Y."/>
            <person name="Liu S."/>
            <person name="Lin W."/>
            <person name="Guo K."/>
            <person name="Jin S."/>
            <person name="Xu P."/>
            <person name="Storey K.B."/>
            <person name="Huan P."/>
            <person name="Zhang T."/>
            <person name="Zhou Y."/>
            <person name="Zhang J."/>
            <person name="Lin C."/>
            <person name="Li X."/>
            <person name="Xing L."/>
            <person name="Huo D."/>
            <person name="Sun M."/>
            <person name="Wang L."/>
            <person name="Mercier A."/>
            <person name="Li F."/>
            <person name="Yang H."/>
            <person name="Xiang J."/>
        </authorList>
    </citation>
    <scope>NUCLEOTIDE SEQUENCE [LARGE SCALE GENOMIC DNA]</scope>
    <source>
        <strain evidence="5">Shaxun</strain>
        <tissue evidence="5">Muscle</tissue>
    </source>
</reference>
<dbReference type="OrthoDB" id="2121828at2759"/>
<accession>A0A2G8K5U7</accession>
<name>A0A2G8K5U7_STIJA</name>
<keyword evidence="3" id="KW-0186">Copper</keyword>
<evidence type="ECO:0000256" key="3">
    <source>
        <dbReference type="ARBA" id="ARBA00023008"/>
    </source>
</evidence>
<dbReference type="Proteomes" id="UP000230750">
    <property type="component" value="Unassembled WGS sequence"/>
</dbReference>
<evidence type="ECO:0000256" key="1">
    <source>
        <dbReference type="ARBA" id="ARBA00022723"/>
    </source>
</evidence>
<sequence>MTIILPTIIGINNINANEARKTHYLLLGVNHVTNVQKGLRGCLPQVNNISFKIPSSPPLTQYNDTNLSAYCIFDDPLTWPRNCSINQCSCTQVIEADLNEVVELFFYAPRNRTMSCHPMHLHGFTSSVVGMGRLDQNHSMSIEDIRNLDQAGHFPRRKTDKPVRKDTFCVSHRSYMIIQFRADNPGWWFLHCHLDFHALASTI</sequence>
<organism evidence="5 6">
    <name type="scientific">Stichopus japonicus</name>
    <name type="common">Sea cucumber</name>
    <dbReference type="NCBI Taxonomy" id="307972"/>
    <lineage>
        <taxon>Eukaryota</taxon>
        <taxon>Metazoa</taxon>
        <taxon>Echinodermata</taxon>
        <taxon>Eleutherozoa</taxon>
        <taxon>Echinozoa</taxon>
        <taxon>Holothuroidea</taxon>
        <taxon>Aspidochirotacea</taxon>
        <taxon>Aspidochirotida</taxon>
        <taxon>Stichopodidae</taxon>
        <taxon>Apostichopus</taxon>
    </lineage>
</organism>
<dbReference type="Gene3D" id="2.60.40.420">
    <property type="entry name" value="Cupredoxins - blue copper proteins"/>
    <property type="match status" value="1"/>
</dbReference>
<dbReference type="GO" id="GO:0016491">
    <property type="term" value="F:oxidoreductase activity"/>
    <property type="evidence" value="ECO:0007669"/>
    <property type="project" value="UniProtKB-KW"/>
</dbReference>
<protein>
    <submittedName>
        <fullName evidence="5">Laccase-type phenoloxidase</fullName>
    </submittedName>
</protein>
<dbReference type="InterPro" id="IPR045087">
    <property type="entry name" value="Cu-oxidase_fam"/>
</dbReference>
<evidence type="ECO:0000256" key="2">
    <source>
        <dbReference type="ARBA" id="ARBA00023002"/>
    </source>
</evidence>
<dbReference type="EMBL" id="MRZV01000854">
    <property type="protein sequence ID" value="PIK43384.1"/>
    <property type="molecule type" value="Genomic_DNA"/>
</dbReference>
<gene>
    <name evidence="5" type="ORF">BSL78_19766</name>
</gene>
<feature type="domain" description="Plastocyanin-like" evidence="4">
    <location>
        <begin position="54"/>
        <end position="198"/>
    </location>
</feature>
<dbReference type="AlphaFoldDB" id="A0A2G8K5U7"/>
<dbReference type="GO" id="GO:0006826">
    <property type="term" value="P:iron ion transport"/>
    <property type="evidence" value="ECO:0007669"/>
    <property type="project" value="TreeGrafter"/>
</dbReference>
<dbReference type="PANTHER" id="PTHR11709">
    <property type="entry name" value="MULTI-COPPER OXIDASE"/>
    <property type="match status" value="1"/>
</dbReference>
<dbReference type="PANTHER" id="PTHR11709:SF394">
    <property type="entry name" value="FI03373P-RELATED"/>
    <property type="match status" value="1"/>
</dbReference>
<proteinExistence type="predicted"/>
<dbReference type="GO" id="GO:0005886">
    <property type="term" value="C:plasma membrane"/>
    <property type="evidence" value="ECO:0007669"/>
    <property type="project" value="TreeGrafter"/>
</dbReference>
<keyword evidence="2" id="KW-0560">Oxidoreductase</keyword>
<dbReference type="SUPFAM" id="SSF49503">
    <property type="entry name" value="Cupredoxins"/>
    <property type="match status" value="1"/>
</dbReference>